<accession>A0A2P7QK07</accession>
<dbReference type="AlphaFoldDB" id="A0A2P7QK07"/>
<evidence type="ECO:0000256" key="1">
    <source>
        <dbReference type="SAM" id="Phobius"/>
    </source>
</evidence>
<evidence type="ECO:0000313" key="3">
    <source>
        <dbReference type="Proteomes" id="UP000241167"/>
    </source>
</evidence>
<reference evidence="2 3" key="1">
    <citation type="submission" date="2018-03" db="EMBL/GenBank/DDBJ databases">
        <title>The draft genome of Sphingosinicella sp. GL-C-18.</title>
        <authorList>
            <person name="Liu L."/>
            <person name="Li L."/>
            <person name="Liang L."/>
            <person name="Zhang X."/>
            <person name="Wang T."/>
        </authorList>
    </citation>
    <scope>NUCLEOTIDE SEQUENCE [LARGE SCALE GENOMIC DNA]</scope>
    <source>
        <strain evidence="2 3">GL-C-18</strain>
    </source>
</reference>
<dbReference type="Pfam" id="PF07081">
    <property type="entry name" value="DUF1349"/>
    <property type="match status" value="1"/>
</dbReference>
<dbReference type="InterPro" id="IPR013320">
    <property type="entry name" value="ConA-like_dom_sf"/>
</dbReference>
<dbReference type="SUPFAM" id="SSF49899">
    <property type="entry name" value="Concanavalin A-like lectins/glucanases"/>
    <property type="match status" value="1"/>
</dbReference>
<keyword evidence="1" id="KW-1133">Transmembrane helix</keyword>
<evidence type="ECO:0000313" key="2">
    <source>
        <dbReference type="EMBL" id="PSJ38325.1"/>
    </source>
</evidence>
<sequence>MVMFPHTAATPPLASHPLQRFAGSPPCPVSRTELRPGGLPSGAAGAYTAGLILGGRHTQMRFVILTALALAATFGGAAAAEPLSGRLAAIPYPLTLSKASSGAEVTRDAVLLTSLKGSDLYSPAKGPRADTAPRVTFAPKGDFIFSARVDRPHAADYEGGALVVYAGAERWVKLLFERINGTTNAVTSASAAPVSDGAYHVRVAPAMPAMWLKVARSGGSILLYTSADGADWQILRDVPLDEAIPVSVGFASQSPLGERYEAAFNDIRFDARKVQDYWQGR</sequence>
<keyword evidence="1" id="KW-0812">Transmembrane</keyword>
<dbReference type="Proteomes" id="UP000241167">
    <property type="component" value="Unassembled WGS sequence"/>
</dbReference>
<protein>
    <recommendedName>
        <fullName evidence="4">DUF1349 domain-containing protein</fullName>
    </recommendedName>
</protein>
<dbReference type="EMBL" id="PXYI01000006">
    <property type="protein sequence ID" value="PSJ38325.1"/>
    <property type="molecule type" value="Genomic_DNA"/>
</dbReference>
<evidence type="ECO:0008006" key="4">
    <source>
        <dbReference type="Google" id="ProtNLM"/>
    </source>
</evidence>
<keyword evidence="1" id="KW-0472">Membrane</keyword>
<feature type="transmembrane region" description="Helical" evidence="1">
    <location>
        <begin position="62"/>
        <end position="80"/>
    </location>
</feature>
<proteinExistence type="predicted"/>
<name>A0A2P7QK07_9SPHN</name>
<dbReference type="InterPro" id="IPR009784">
    <property type="entry name" value="DUF1349"/>
</dbReference>
<keyword evidence="3" id="KW-1185">Reference proteome</keyword>
<comment type="caution">
    <text evidence="2">The sequence shown here is derived from an EMBL/GenBank/DDBJ whole genome shotgun (WGS) entry which is preliminary data.</text>
</comment>
<dbReference type="PANTHER" id="PTHR35332:SF2">
    <property type="entry name" value="REGULATION OF ENOLASE PROTEIN 1"/>
    <property type="match status" value="1"/>
</dbReference>
<dbReference type="Gene3D" id="2.60.120.200">
    <property type="match status" value="1"/>
</dbReference>
<organism evidence="2 3">
    <name type="scientific">Allosphingosinicella deserti</name>
    <dbReference type="NCBI Taxonomy" id="2116704"/>
    <lineage>
        <taxon>Bacteria</taxon>
        <taxon>Pseudomonadati</taxon>
        <taxon>Pseudomonadota</taxon>
        <taxon>Alphaproteobacteria</taxon>
        <taxon>Sphingomonadales</taxon>
        <taxon>Sphingomonadaceae</taxon>
        <taxon>Allosphingosinicella</taxon>
    </lineage>
</organism>
<dbReference type="PANTHER" id="PTHR35332">
    <property type="entry name" value="REGULATION OF ENOLASE PROTEIN 1"/>
    <property type="match status" value="1"/>
</dbReference>
<gene>
    <name evidence="2" type="ORF">C7I55_17890</name>
</gene>